<comment type="caution">
    <text evidence="2">The sequence shown here is derived from an EMBL/GenBank/DDBJ whole genome shotgun (WGS) entry which is preliminary data.</text>
</comment>
<proteinExistence type="predicted"/>
<name>A0A1Y2K3E3_9PROT</name>
<gene>
    <name evidence="2" type="ORF">MAIT1_02628</name>
</gene>
<dbReference type="GO" id="GO:0035438">
    <property type="term" value="F:cyclic-di-GMP binding"/>
    <property type="evidence" value="ECO:0007669"/>
    <property type="project" value="InterPro"/>
</dbReference>
<evidence type="ECO:0000313" key="3">
    <source>
        <dbReference type="Proteomes" id="UP000194003"/>
    </source>
</evidence>
<dbReference type="Gene3D" id="2.40.10.220">
    <property type="entry name" value="predicted glycosyltransferase like domains"/>
    <property type="match status" value="1"/>
</dbReference>
<protein>
    <submittedName>
        <fullName evidence="2">Putative type IV pilus assembly PilZ</fullName>
    </submittedName>
</protein>
<dbReference type="InterPro" id="IPR009875">
    <property type="entry name" value="PilZ_domain"/>
</dbReference>
<evidence type="ECO:0000313" key="2">
    <source>
        <dbReference type="EMBL" id="OSM02482.1"/>
    </source>
</evidence>
<dbReference type="EMBL" id="LVJN01000020">
    <property type="protein sequence ID" value="OSM02482.1"/>
    <property type="molecule type" value="Genomic_DNA"/>
</dbReference>
<dbReference type="Pfam" id="PF07238">
    <property type="entry name" value="PilZ"/>
    <property type="match status" value="1"/>
</dbReference>
<dbReference type="STRING" id="1434232.MAIT1_02628"/>
<reference evidence="2 3" key="1">
    <citation type="journal article" date="2016" name="BMC Genomics">
        <title>Combined genomic and structural analyses of a cultured magnetotactic bacterium reveals its niche adaptation to a dynamic environment.</title>
        <authorList>
            <person name="Araujo A.C."/>
            <person name="Morillo V."/>
            <person name="Cypriano J."/>
            <person name="Teixeira L.C."/>
            <person name="Leao P."/>
            <person name="Lyra S."/>
            <person name="Almeida L.G."/>
            <person name="Bazylinski D.A."/>
            <person name="Vasconcellos A.T."/>
            <person name="Abreu F."/>
            <person name="Lins U."/>
        </authorList>
    </citation>
    <scope>NUCLEOTIDE SEQUENCE [LARGE SCALE GENOMIC DNA]</scope>
    <source>
        <strain evidence="2 3">IT-1</strain>
    </source>
</reference>
<dbReference type="Proteomes" id="UP000194003">
    <property type="component" value="Unassembled WGS sequence"/>
</dbReference>
<keyword evidence="3" id="KW-1185">Reference proteome</keyword>
<sequence length="183" mass="21095">MRIDDMLPMGWRRLDEQEFTKIAEYYEKNRVFPSKSSGVNEILSAMDITDKLRKMEREDPTLALILSRLDMKLNLLIKLFHPAEEEQALTLTQVNLSGGGMAFWEKAPAIEIGDILELRLALSEEAMATIDCYARVMNIIPGERDGMTRVALKFDPILGSDRERIIQHIFKRQSEQLRAKRGR</sequence>
<organism evidence="2 3">
    <name type="scientific">Magnetofaba australis IT-1</name>
    <dbReference type="NCBI Taxonomy" id="1434232"/>
    <lineage>
        <taxon>Bacteria</taxon>
        <taxon>Pseudomonadati</taxon>
        <taxon>Pseudomonadota</taxon>
        <taxon>Magnetococcia</taxon>
        <taxon>Magnetococcales</taxon>
        <taxon>Magnetococcaceae</taxon>
        <taxon>Magnetofaba</taxon>
    </lineage>
</organism>
<accession>A0A1Y2K3E3</accession>
<dbReference type="AlphaFoldDB" id="A0A1Y2K3E3"/>
<evidence type="ECO:0000259" key="1">
    <source>
        <dbReference type="Pfam" id="PF07238"/>
    </source>
</evidence>
<feature type="domain" description="PilZ" evidence="1">
    <location>
        <begin position="72"/>
        <end position="170"/>
    </location>
</feature>